<evidence type="ECO:0000313" key="1">
    <source>
        <dbReference type="EMBL" id="CAG27152.1"/>
    </source>
</evidence>
<dbReference type="RefSeq" id="YP_418091.1">
    <property type="nucleotide sequence ID" value="NC_007623.1"/>
</dbReference>
<keyword evidence="2" id="KW-1185">Reference proteome</keyword>
<dbReference type="KEGG" id="vg:5176737"/>
<evidence type="ECO:0008006" key="3">
    <source>
        <dbReference type="Google" id="ProtNLM"/>
    </source>
</evidence>
<name>Q2Z123_9CAUD</name>
<dbReference type="OrthoDB" id="8519at10239"/>
<accession>Q2Z123</accession>
<dbReference type="GeneID" id="5176737"/>
<dbReference type="EMBL" id="AJ697969">
    <property type="protein sequence ID" value="CAG27152.1"/>
    <property type="molecule type" value="Genomic_DNA"/>
</dbReference>
<evidence type="ECO:0000313" key="2">
    <source>
        <dbReference type="Proteomes" id="UP000001239"/>
    </source>
</evidence>
<organism evidence="1 2">
    <name type="scientific">Pseudomonas phage EL</name>
    <dbReference type="NCBI Taxonomy" id="273133"/>
    <lineage>
        <taxon>Viruses</taxon>
        <taxon>Duplodnaviria</taxon>
        <taxon>Heunggongvirae</taxon>
        <taxon>Uroviricota</taxon>
        <taxon>Caudoviricetes</taxon>
        <taxon>Chimalliviridae</taxon>
        <taxon>Elvirus</taxon>
        <taxon>Elvirus EL</taxon>
    </lineage>
</organism>
<reference evidence="1 2" key="2">
    <citation type="journal article" date="2003" name="Res. Microbiol.">
        <title>Myoviridae bacteriophages of Pseudomonas aeruginosa: a long and complex evolutionary pathway.</title>
        <authorList>
            <person name="Krylov V.N."/>
            <person name="Pleteneva E.A."/>
            <person name="Bourkalsteva M.V."/>
            <person name="Shaburova O.V."/>
            <person name="Volckaert G."/>
            <person name="Sykilinda N.N."/>
            <person name="Kurochkina L.P."/>
            <person name="Mesyanzhinov V.V."/>
        </authorList>
    </citation>
    <scope>NUCLEOTIDE SEQUENCE [LARGE SCALE GENOMIC DNA]</scope>
</reference>
<reference evidence="1 2" key="3">
    <citation type="journal article" date="2004" name="Bioinformatics">
        <title>PHIRE, a deterministic approach to reveal regulatory elements in bacteriophage genomes.</title>
        <authorList>
            <person name="Lavigne R."/>
            <person name="Sun W.D."/>
            <person name="Volckaert G."/>
        </authorList>
    </citation>
    <scope>NUCLEOTIDE SEQUENCE [LARGE SCALE GENOMIC DNA]</scope>
</reference>
<proteinExistence type="predicted"/>
<sequence length="364" mass="40013">MIGQVLSLGSFFLDIAKQLYPESKDIASAAQVTDRAKHSYNVISTSSVQRSAARTILNPMVAIEGSLIHQEYTPDLMTVVTLRDITATLTHLALQNSVEVGVKVENLIGSISPNRGGMMSLFSGLEAMDNNIKPKDPATPNQVQVNSKTYSELMEFTPLAVGKVVNATLYGANGNKIEVPLTIRQIPIPVTHENLVTLFSAAKPDEGLKMRWIMKKSGEITTPQWFDGSDIVKARFKAKMGDTSGYYKEAMKRDTQNKLEAIRTGIISMNSMANTVIITQDTATQLELEIGRKFADPVSREKIFESISANTLVIVNDDRGIFTFYTDGQTMPEVYTRRDLSVKSKKEGSANTLQDLVKLLNGGL</sequence>
<reference evidence="1 2" key="4">
    <citation type="journal article" date="2005" name="J. Mol. Biol.">
        <title>Genome comparison of Pseudomonas aeruginosa large phages.</title>
        <authorList>
            <person name="Hertveldt K."/>
            <person name="Lavigne R."/>
            <person name="Pleteneva E."/>
            <person name="Sernova N."/>
            <person name="Kurochkina L."/>
            <person name="Korchevskii R."/>
            <person name="Robben J."/>
            <person name="Mesyanzhinov V."/>
            <person name="Krylov V.N."/>
            <person name="Volckaert G."/>
        </authorList>
    </citation>
    <scope>NUCLEOTIDE SEQUENCE</scope>
</reference>
<dbReference type="Proteomes" id="UP000001239">
    <property type="component" value="Segment"/>
</dbReference>
<reference evidence="1 2" key="1">
    <citation type="journal article" date="2002" name="Genetika">
        <title>Phenogenetic characterization of a group of giant Phi KZ-like bacteriophages of Pseudomonas aeruginosa].</title>
        <authorList>
            <person name="Burkal'tseva M.V."/>
            <person name="Krylov V.N."/>
            <person name="Pleteneva E.A."/>
            <person name="Shaburova O.V."/>
            <person name="Krylov S.V."/>
            <person name="Volckaert G."/>
            <person name="Sykilinda N.N."/>
            <person name="Kurochkina L.P."/>
            <person name="Mesyanzhinov V.V."/>
        </authorList>
    </citation>
    <scope>NUCLEOTIDE SEQUENCE [LARGE SCALE GENOMIC DNA]</scope>
</reference>
<protein>
    <recommendedName>
        <fullName evidence="3">Virion structural protein</fullName>
    </recommendedName>
</protein>